<evidence type="ECO:0000256" key="2">
    <source>
        <dbReference type="ARBA" id="ARBA00012438"/>
    </source>
</evidence>
<evidence type="ECO:0000256" key="4">
    <source>
        <dbReference type="ARBA" id="ARBA00022679"/>
    </source>
</evidence>
<reference evidence="8 9" key="1">
    <citation type="submission" date="2019-06" db="EMBL/GenBank/DDBJ databases">
        <title>Complete genome sequence of Antarcticibacterium flavum KCTC 52984T from an Antarctic marine sediment.</title>
        <authorList>
            <person name="Lee Y.M."/>
            <person name="Shin S.C."/>
        </authorList>
    </citation>
    <scope>NUCLEOTIDE SEQUENCE [LARGE SCALE GENOMIC DNA]</scope>
    <source>
        <strain evidence="8 9">KCTC 52984</strain>
    </source>
</reference>
<dbReference type="InterPro" id="IPR036890">
    <property type="entry name" value="HATPase_C_sf"/>
</dbReference>
<dbReference type="Pfam" id="PF00512">
    <property type="entry name" value="HisKA"/>
    <property type="match status" value="1"/>
</dbReference>
<dbReference type="InterPro" id="IPR036097">
    <property type="entry name" value="HisK_dim/P_sf"/>
</dbReference>
<dbReference type="EMBL" id="CP040812">
    <property type="protein sequence ID" value="QCY71156.1"/>
    <property type="molecule type" value="Genomic_DNA"/>
</dbReference>
<dbReference type="PANTHER" id="PTHR43711:SF1">
    <property type="entry name" value="HISTIDINE KINASE 1"/>
    <property type="match status" value="1"/>
</dbReference>
<dbReference type="Gene3D" id="3.30.450.40">
    <property type="match status" value="1"/>
</dbReference>
<dbReference type="PRINTS" id="PR00344">
    <property type="entry name" value="BCTRLSENSOR"/>
</dbReference>
<keyword evidence="9" id="KW-1185">Reference proteome</keyword>
<dbReference type="GO" id="GO:0000155">
    <property type="term" value="F:phosphorelay sensor kinase activity"/>
    <property type="evidence" value="ECO:0007669"/>
    <property type="project" value="InterPro"/>
</dbReference>
<evidence type="ECO:0000313" key="9">
    <source>
        <dbReference type="Proteomes" id="UP000309016"/>
    </source>
</evidence>
<keyword evidence="6" id="KW-0902">Two-component regulatory system</keyword>
<dbReference type="Gene3D" id="1.10.287.130">
    <property type="match status" value="1"/>
</dbReference>
<accession>A0A5B7X6Q2</accession>
<dbReference type="SMART" id="SM00387">
    <property type="entry name" value="HATPase_c"/>
    <property type="match status" value="1"/>
</dbReference>
<dbReference type="KEGG" id="afla:FHG64_18140"/>
<organism evidence="8 9">
    <name type="scientific">Antarcticibacterium flavum</name>
    <dbReference type="NCBI Taxonomy" id="2058175"/>
    <lineage>
        <taxon>Bacteria</taxon>
        <taxon>Pseudomonadati</taxon>
        <taxon>Bacteroidota</taxon>
        <taxon>Flavobacteriia</taxon>
        <taxon>Flavobacteriales</taxon>
        <taxon>Flavobacteriaceae</taxon>
        <taxon>Antarcticibacterium</taxon>
    </lineage>
</organism>
<dbReference type="InterPro" id="IPR050736">
    <property type="entry name" value="Sensor_HK_Regulatory"/>
</dbReference>
<evidence type="ECO:0000256" key="6">
    <source>
        <dbReference type="ARBA" id="ARBA00023012"/>
    </source>
</evidence>
<dbReference type="InterPro" id="IPR003594">
    <property type="entry name" value="HATPase_dom"/>
</dbReference>
<sequence length="368" mass="41327">MCHTTGLGFAAIARVTEDRWITCSVKDSLDFGLAPGDELPIKTTICDEVRAANLPVYIDHVEKDDKYCNHPVPVLYKFQSYVSVPIYRKDKSFFGTLCALDPKPASVSTKEVKDMFSLFADLISFHLDAIDEKAKVTEELKEELENTQLREQFIAILGHDLKNPIATTRMSADIMLKFSKEEMVKRNAAMIKSTSFRMEALIDNILDFARGKLGEGIILQKKEDNALLEKSLKQVVNEVKAVSPEREIQVEYKLEKSVNCDHNRISQLFSNLLSNADLHGDEKTPVTVNVESLNGEFKLEVRNNGSQIPTEAIEDLFKPFYRDVAKTGKKGLGLGLYISLEIAHAHKGNIEVHSAEDETIFTFAMPLV</sequence>
<evidence type="ECO:0000256" key="5">
    <source>
        <dbReference type="ARBA" id="ARBA00022777"/>
    </source>
</evidence>
<dbReference type="AlphaFoldDB" id="A0A5B7X6Q2"/>
<dbReference type="SUPFAM" id="SSF55874">
    <property type="entry name" value="ATPase domain of HSP90 chaperone/DNA topoisomerase II/histidine kinase"/>
    <property type="match status" value="1"/>
</dbReference>
<evidence type="ECO:0000259" key="7">
    <source>
        <dbReference type="PROSITE" id="PS50109"/>
    </source>
</evidence>
<dbReference type="Pfam" id="PF01590">
    <property type="entry name" value="GAF"/>
    <property type="match status" value="1"/>
</dbReference>
<evidence type="ECO:0000256" key="1">
    <source>
        <dbReference type="ARBA" id="ARBA00000085"/>
    </source>
</evidence>
<dbReference type="SUPFAM" id="SSF47384">
    <property type="entry name" value="Homodimeric domain of signal transducing histidine kinase"/>
    <property type="match status" value="1"/>
</dbReference>
<dbReference type="Gene3D" id="3.30.565.10">
    <property type="entry name" value="Histidine kinase-like ATPase, C-terminal domain"/>
    <property type="match status" value="1"/>
</dbReference>
<keyword evidence="3" id="KW-0597">Phosphoprotein</keyword>
<protein>
    <recommendedName>
        <fullName evidence="2">histidine kinase</fullName>
        <ecNumber evidence="2">2.7.13.3</ecNumber>
    </recommendedName>
</protein>
<dbReference type="InterPro" id="IPR004358">
    <property type="entry name" value="Sig_transdc_His_kin-like_C"/>
</dbReference>
<dbReference type="InterPro" id="IPR029016">
    <property type="entry name" value="GAF-like_dom_sf"/>
</dbReference>
<dbReference type="CDD" id="cd00075">
    <property type="entry name" value="HATPase"/>
    <property type="match status" value="1"/>
</dbReference>
<dbReference type="InterPro" id="IPR005467">
    <property type="entry name" value="His_kinase_dom"/>
</dbReference>
<evidence type="ECO:0000256" key="3">
    <source>
        <dbReference type="ARBA" id="ARBA00022553"/>
    </source>
</evidence>
<dbReference type="PANTHER" id="PTHR43711">
    <property type="entry name" value="TWO-COMPONENT HISTIDINE KINASE"/>
    <property type="match status" value="1"/>
</dbReference>
<dbReference type="SMART" id="SM00388">
    <property type="entry name" value="HisKA"/>
    <property type="match status" value="1"/>
</dbReference>
<keyword evidence="4" id="KW-0808">Transferase</keyword>
<proteinExistence type="predicted"/>
<dbReference type="SUPFAM" id="SSF55781">
    <property type="entry name" value="GAF domain-like"/>
    <property type="match status" value="1"/>
</dbReference>
<feature type="domain" description="Histidine kinase" evidence="7">
    <location>
        <begin position="156"/>
        <end position="368"/>
    </location>
</feature>
<dbReference type="OrthoDB" id="9124519at2"/>
<comment type="catalytic activity">
    <reaction evidence="1">
        <text>ATP + protein L-histidine = ADP + protein N-phospho-L-histidine.</text>
        <dbReference type="EC" id="2.7.13.3"/>
    </reaction>
</comment>
<name>A0A5B7X6Q2_9FLAO</name>
<dbReference type="PROSITE" id="PS50109">
    <property type="entry name" value="HIS_KIN"/>
    <property type="match status" value="1"/>
</dbReference>
<dbReference type="CDD" id="cd00082">
    <property type="entry name" value="HisKA"/>
    <property type="match status" value="1"/>
</dbReference>
<dbReference type="EC" id="2.7.13.3" evidence="2"/>
<gene>
    <name evidence="8" type="ORF">FHG64_18140</name>
</gene>
<dbReference type="Pfam" id="PF02518">
    <property type="entry name" value="HATPase_c"/>
    <property type="match status" value="1"/>
</dbReference>
<dbReference type="InterPro" id="IPR003661">
    <property type="entry name" value="HisK_dim/P_dom"/>
</dbReference>
<evidence type="ECO:0000313" key="8">
    <source>
        <dbReference type="EMBL" id="QCY71156.1"/>
    </source>
</evidence>
<dbReference type="InterPro" id="IPR003018">
    <property type="entry name" value="GAF"/>
</dbReference>
<keyword evidence="5 8" id="KW-0418">Kinase</keyword>
<dbReference type="Proteomes" id="UP000309016">
    <property type="component" value="Chromosome"/>
</dbReference>